<dbReference type="EnsemblFungi" id="CEF84312">
    <property type="protein sequence ID" value="CEF84312"/>
    <property type="gene ID" value="FGRRES_20344"/>
</dbReference>
<dbReference type="AlphaFoldDB" id="A0A098DSH5"/>
<organism evidence="1 3">
    <name type="scientific">Gibberella zeae (strain ATCC MYA-4620 / CBS 123657 / FGSC 9075 / NRRL 31084 / PH-1)</name>
    <name type="common">Wheat head blight fungus</name>
    <name type="synonym">Fusarium graminearum</name>
    <dbReference type="NCBI Taxonomy" id="229533"/>
    <lineage>
        <taxon>Eukaryota</taxon>
        <taxon>Fungi</taxon>
        <taxon>Dikarya</taxon>
        <taxon>Ascomycota</taxon>
        <taxon>Pezizomycotina</taxon>
        <taxon>Sordariomycetes</taxon>
        <taxon>Hypocreomycetidae</taxon>
        <taxon>Hypocreales</taxon>
        <taxon>Nectriaceae</taxon>
        <taxon>Fusarium</taxon>
    </lineage>
</organism>
<reference evidence="2" key="4">
    <citation type="submission" date="2017-01" db="UniProtKB">
        <authorList>
            <consortium name="EnsemblFungi"/>
        </authorList>
    </citation>
    <scope>IDENTIFICATION</scope>
    <source>
        <strain evidence="2">PH-1 / ATCC MYA-4620 / FGSC 9075 / NRRL 31084</strain>
    </source>
</reference>
<protein>
    <submittedName>
        <fullName evidence="1">Chromosome 4, complete genome</fullName>
    </submittedName>
</protein>
<accession>A0A098DSH5</accession>
<keyword evidence="3" id="KW-1185">Reference proteome</keyword>
<evidence type="ECO:0000313" key="3">
    <source>
        <dbReference type="Proteomes" id="UP000070720"/>
    </source>
</evidence>
<dbReference type="EMBL" id="HG970335">
    <property type="protein sequence ID" value="CEF84312.1"/>
    <property type="molecule type" value="Genomic_DNA"/>
</dbReference>
<accession>A0A0E0SCZ9</accession>
<reference evidence="2 3" key="2">
    <citation type="journal article" date="2010" name="Nature">
        <title>Comparative genomics reveals mobile pathogenicity chromosomes in Fusarium.</title>
        <authorList>
            <person name="Ma L.J."/>
            <person name="van der Does H.C."/>
            <person name="Borkovich K.A."/>
            <person name="Coleman J.J."/>
            <person name="Daboussi M.J."/>
            <person name="Di Pietro A."/>
            <person name="Dufresne M."/>
            <person name="Freitag M."/>
            <person name="Grabherr M."/>
            <person name="Henrissat B."/>
            <person name="Houterman P.M."/>
            <person name="Kang S."/>
            <person name="Shim W.B."/>
            <person name="Woloshuk C."/>
            <person name="Xie X."/>
            <person name="Xu J.R."/>
            <person name="Antoniw J."/>
            <person name="Baker S.E."/>
            <person name="Bluhm B.H."/>
            <person name="Breakspear A."/>
            <person name="Brown D.W."/>
            <person name="Butchko R.A."/>
            <person name="Chapman S."/>
            <person name="Coulson R."/>
            <person name="Coutinho P.M."/>
            <person name="Danchin E.G."/>
            <person name="Diener A."/>
            <person name="Gale L.R."/>
            <person name="Gardiner D.M."/>
            <person name="Goff S."/>
            <person name="Hammond-Kosack K.E."/>
            <person name="Hilburn K."/>
            <person name="Hua-Van A."/>
            <person name="Jonkers W."/>
            <person name="Kazan K."/>
            <person name="Kodira C.D."/>
            <person name="Koehrsen M."/>
            <person name="Kumar L."/>
            <person name="Lee Y.H."/>
            <person name="Li L."/>
            <person name="Manners J.M."/>
            <person name="Miranda-Saavedra D."/>
            <person name="Mukherjee M."/>
            <person name="Park G."/>
            <person name="Park J."/>
            <person name="Park S.Y."/>
            <person name="Proctor R.H."/>
            <person name="Regev A."/>
            <person name="Ruiz-Roldan M.C."/>
            <person name="Sain D."/>
            <person name="Sakthikumar S."/>
            <person name="Sykes S."/>
            <person name="Schwartz D.C."/>
            <person name="Turgeon B.G."/>
            <person name="Wapinski I."/>
            <person name="Yoder O."/>
            <person name="Young S."/>
            <person name="Zeng Q."/>
            <person name="Zhou S."/>
            <person name="Galagan J."/>
            <person name="Cuomo C.A."/>
            <person name="Kistler H.C."/>
            <person name="Rep M."/>
        </authorList>
    </citation>
    <scope>GENOME REANNOTATION</scope>
    <source>
        <strain evidence="3">ATCC MYA-4620 / CBS 123657 / FGSC 9075 / NRRL 31084 / PH-1</strain>
        <strain evidence="2">PH-1 / ATCC MYA-4620 / FGSC 9075 / NRRL 31084</strain>
    </source>
</reference>
<sequence>MSQKVGGVSMAAMRLPNSAIGRRGKGKLLCVNHLAGNEWMRSFIAEDPERKRPGPFTAREPHWTQYIPARHDIS</sequence>
<evidence type="ECO:0000313" key="1">
    <source>
        <dbReference type="EMBL" id="CEF84312.1"/>
    </source>
</evidence>
<reference evidence="2 3" key="1">
    <citation type="journal article" date="2007" name="Science">
        <title>The Fusarium graminearum genome reveals a link between localized polymorphism and pathogen specialization.</title>
        <authorList>
            <person name="Cuomo C.A."/>
            <person name="Gueldener U."/>
            <person name="Xu J.-R."/>
            <person name="Trail F."/>
            <person name="Turgeon B.G."/>
            <person name="Di Pietro A."/>
            <person name="Walton J.D."/>
            <person name="Ma L.-J."/>
            <person name="Baker S.E."/>
            <person name="Rep M."/>
            <person name="Adam G."/>
            <person name="Antoniw J."/>
            <person name="Baldwin T."/>
            <person name="Calvo S.E."/>
            <person name="Chang Y.-L."/>
            <person name="DeCaprio D."/>
            <person name="Gale L.R."/>
            <person name="Gnerre S."/>
            <person name="Goswami R.S."/>
            <person name="Hammond-Kosack K."/>
            <person name="Harris L.J."/>
            <person name="Hilburn K."/>
            <person name="Kennell J.C."/>
            <person name="Kroken S."/>
            <person name="Magnuson J.K."/>
            <person name="Mannhaupt G."/>
            <person name="Mauceli E.W."/>
            <person name="Mewes H.-W."/>
            <person name="Mitterbauer R."/>
            <person name="Muehlbauer G."/>
            <person name="Muensterkoetter M."/>
            <person name="Nelson D."/>
            <person name="O'Donnell K."/>
            <person name="Ouellet T."/>
            <person name="Qi W."/>
            <person name="Quesneville H."/>
            <person name="Roncero M.I.G."/>
            <person name="Seong K.-Y."/>
            <person name="Tetko I.V."/>
            <person name="Urban M."/>
            <person name="Waalwijk C."/>
            <person name="Ward T.J."/>
            <person name="Yao J."/>
            <person name="Birren B.W."/>
            <person name="Kistler H.C."/>
        </authorList>
    </citation>
    <scope>NUCLEOTIDE SEQUENCE [LARGE SCALE GENOMIC DNA]</scope>
    <source>
        <strain evidence="3">ATCC MYA-4620 / CBS 123657 / FGSC 9075 / NRRL 31084 / PH-1</strain>
        <strain evidence="2">PH-1 / ATCC MYA-4620 / FGSC 9075 / NRRL 31084</strain>
    </source>
</reference>
<dbReference type="Proteomes" id="UP000070720">
    <property type="component" value="Chromosome 4"/>
</dbReference>
<gene>
    <name evidence="1" type="ORF">FGRAMPH1_01T22991</name>
</gene>
<proteinExistence type="predicted"/>
<dbReference type="VEuPathDB" id="FungiDB:FGRAMPH1_01G22991"/>
<name>A0A098DSH5_GIBZE</name>
<reference evidence="1 3" key="3">
    <citation type="journal article" date="2015" name="BMC Genomics">
        <title>The completed genome sequence of the pathogenic ascomycete fungus Fusarium graminearum.</title>
        <authorList>
            <person name="King R."/>
            <person name="Urban M."/>
            <person name="Hammond-Kosack M.C."/>
            <person name="Hassani-Pak K."/>
            <person name="Hammond-Kosack K.E."/>
        </authorList>
    </citation>
    <scope>NUCLEOTIDE SEQUENCE [LARGE SCALE GENOMIC DNA]</scope>
    <source>
        <strain evidence="3">ATCC MYA-4620 / CBS 123657 / FGSC 9075 / NRRL 31084 / PH-1</strain>
        <strain evidence="1">PH-1</strain>
    </source>
</reference>
<evidence type="ECO:0000313" key="2">
    <source>
        <dbReference type="EnsemblFungi" id="CEF84312"/>
    </source>
</evidence>
<dbReference type="InParanoid" id="A0A098DSH5"/>